<name>A0A0C3C4W9_HEBCY</name>
<dbReference type="InterPro" id="IPR051057">
    <property type="entry name" value="PI-PLC_domain"/>
</dbReference>
<dbReference type="PANTHER" id="PTHR13593">
    <property type="match status" value="1"/>
</dbReference>
<keyword evidence="1" id="KW-0732">Signal</keyword>
<dbReference type="AlphaFoldDB" id="A0A0C3C4W9"/>
<evidence type="ECO:0000313" key="3">
    <source>
        <dbReference type="Proteomes" id="UP000053424"/>
    </source>
</evidence>
<evidence type="ECO:0000313" key="2">
    <source>
        <dbReference type="EMBL" id="KIM43915.1"/>
    </source>
</evidence>
<dbReference type="SUPFAM" id="SSF51695">
    <property type="entry name" value="PLC-like phosphodiesterases"/>
    <property type="match status" value="1"/>
</dbReference>
<dbReference type="HOGENOM" id="CLU_037358_2_0_1"/>
<dbReference type="OrthoDB" id="7984201at2759"/>
<dbReference type="PANTHER" id="PTHR13593:SF140">
    <property type="entry name" value="PLC-LIKE PHOSPHODIESTERASE"/>
    <property type="match status" value="1"/>
</dbReference>
<proteinExistence type="predicted"/>
<dbReference type="GO" id="GO:0006629">
    <property type="term" value="P:lipid metabolic process"/>
    <property type="evidence" value="ECO:0007669"/>
    <property type="project" value="InterPro"/>
</dbReference>
<dbReference type="Pfam" id="PF26146">
    <property type="entry name" value="PI-PLC_X"/>
    <property type="match status" value="1"/>
</dbReference>
<feature type="signal peptide" evidence="1">
    <location>
        <begin position="1"/>
        <end position="20"/>
    </location>
</feature>
<dbReference type="InterPro" id="IPR017946">
    <property type="entry name" value="PLC-like_Pdiesterase_TIM-brl"/>
</dbReference>
<accession>A0A0C3C4W9</accession>
<organism evidence="2 3">
    <name type="scientific">Hebeloma cylindrosporum</name>
    <dbReference type="NCBI Taxonomy" id="76867"/>
    <lineage>
        <taxon>Eukaryota</taxon>
        <taxon>Fungi</taxon>
        <taxon>Dikarya</taxon>
        <taxon>Basidiomycota</taxon>
        <taxon>Agaricomycotina</taxon>
        <taxon>Agaricomycetes</taxon>
        <taxon>Agaricomycetidae</taxon>
        <taxon>Agaricales</taxon>
        <taxon>Agaricineae</taxon>
        <taxon>Hymenogastraceae</taxon>
        <taxon>Hebeloma</taxon>
    </lineage>
</organism>
<dbReference type="Gene3D" id="3.20.20.190">
    <property type="entry name" value="Phosphatidylinositol (PI) phosphodiesterase"/>
    <property type="match status" value="1"/>
</dbReference>
<evidence type="ECO:0000256" key="1">
    <source>
        <dbReference type="SAM" id="SignalP"/>
    </source>
</evidence>
<dbReference type="EMBL" id="KN831774">
    <property type="protein sequence ID" value="KIM43915.1"/>
    <property type="molecule type" value="Genomic_DNA"/>
</dbReference>
<dbReference type="Proteomes" id="UP000053424">
    <property type="component" value="Unassembled WGS sequence"/>
</dbReference>
<dbReference type="GO" id="GO:0008081">
    <property type="term" value="F:phosphoric diester hydrolase activity"/>
    <property type="evidence" value="ECO:0007669"/>
    <property type="project" value="InterPro"/>
</dbReference>
<protein>
    <recommendedName>
        <fullName evidence="4">Phosphatidylinositol-specific phospholipase C X domain-containing protein</fullName>
    </recommendedName>
</protein>
<keyword evidence="3" id="KW-1185">Reference proteome</keyword>
<feature type="chain" id="PRO_5002175917" description="Phosphatidylinositol-specific phospholipase C X domain-containing protein" evidence="1">
    <location>
        <begin position="21"/>
        <end position="311"/>
    </location>
</feature>
<reference evidence="2 3" key="1">
    <citation type="submission" date="2014-04" db="EMBL/GenBank/DDBJ databases">
        <authorList>
            <consortium name="DOE Joint Genome Institute"/>
            <person name="Kuo A."/>
            <person name="Gay G."/>
            <person name="Dore J."/>
            <person name="Kohler A."/>
            <person name="Nagy L.G."/>
            <person name="Floudas D."/>
            <person name="Copeland A."/>
            <person name="Barry K.W."/>
            <person name="Cichocki N."/>
            <person name="Veneault-Fourrey C."/>
            <person name="LaButti K."/>
            <person name="Lindquist E.A."/>
            <person name="Lipzen A."/>
            <person name="Lundell T."/>
            <person name="Morin E."/>
            <person name="Murat C."/>
            <person name="Sun H."/>
            <person name="Tunlid A."/>
            <person name="Henrissat B."/>
            <person name="Grigoriev I.V."/>
            <person name="Hibbett D.S."/>
            <person name="Martin F."/>
            <person name="Nordberg H.P."/>
            <person name="Cantor M.N."/>
            <person name="Hua S.X."/>
        </authorList>
    </citation>
    <scope>NUCLEOTIDE SEQUENCE [LARGE SCALE GENOMIC DNA]</scope>
    <source>
        <strain evidence="3">h7</strain>
    </source>
</reference>
<sequence length="311" mass="34081">MLSLRFFSVLLLSLASLSNGLYILRQRATVCNGRAELCARPYGNTTFLAAHNSFAFSSNPLALARTQAVDVTSQLKIGARMLQGQAHMKDGKLHFCHTSCALFDGGLVVDYLKTVKAFLDANPYEVFTFVFTNPERLSIPDVWKPQFDAAGITPLAFVPPSRTMKRNEWPSLAELLNANKRVIVFIDEGADGSAGSIVDFILPQFQMIWEDPFSPTDSKFPCSIQRSSGPLSNDDHMHLINHNLNRNILPIGDGVLVSDPINAPKTNSVASIVAHSNNCAPLSLGRAPNFVIADYINMGQPMQAVDRLNGF</sequence>
<evidence type="ECO:0008006" key="4">
    <source>
        <dbReference type="Google" id="ProtNLM"/>
    </source>
</evidence>
<reference evidence="3" key="2">
    <citation type="submission" date="2015-01" db="EMBL/GenBank/DDBJ databases">
        <title>Evolutionary Origins and Diversification of the Mycorrhizal Mutualists.</title>
        <authorList>
            <consortium name="DOE Joint Genome Institute"/>
            <consortium name="Mycorrhizal Genomics Consortium"/>
            <person name="Kohler A."/>
            <person name="Kuo A."/>
            <person name="Nagy L.G."/>
            <person name="Floudas D."/>
            <person name="Copeland A."/>
            <person name="Barry K.W."/>
            <person name="Cichocki N."/>
            <person name="Veneault-Fourrey C."/>
            <person name="LaButti K."/>
            <person name="Lindquist E.A."/>
            <person name="Lipzen A."/>
            <person name="Lundell T."/>
            <person name="Morin E."/>
            <person name="Murat C."/>
            <person name="Riley R."/>
            <person name="Ohm R."/>
            <person name="Sun H."/>
            <person name="Tunlid A."/>
            <person name="Henrissat B."/>
            <person name="Grigoriev I.V."/>
            <person name="Hibbett D.S."/>
            <person name="Martin F."/>
        </authorList>
    </citation>
    <scope>NUCLEOTIDE SEQUENCE [LARGE SCALE GENOMIC DNA]</scope>
    <source>
        <strain evidence="3">h7</strain>
    </source>
</reference>
<gene>
    <name evidence="2" type="ORF">M413DRAFT_442981</name>
</gene>